<dbReference type="SUPFAM" id="SSF89392">
    <property type="entry name" value="Prokaryotic lipoproteins and lipoprotein localization factors"/>
    <property type="match status" value="1"/>
</dbReference>
<dbReference type="EMBL" id="CP011125">
    <property type="protein sequence ID" value="AKF10704.1"/>
    <property type="molecule type" value="Genomic_DNA"/>
</dbReference>
<feature type="chain" id="PRO_5002509826" evidence="2">
    <location>
        <begin position="28"/>
        <end position="221"/>
    </location>
</feature>
<sequence>MIRSGAMKRRELVGALLLLGAPGIALAQARPTAAELVARVDAFHGRTRTIRARFSQFFWSRAYGRTSTSRGRIAIERPGRVRFDYDPPNGKIFVAEGARWLMYEPFDGGPGQFSRGTSSALIAALGILSGAISLDAYRASVADRSAGAPADTDALELVPVQRDPHHRCVRLHVDARGAVRRVGLLDHEGNWNTFALDELAFDAPIDPSTFSFTPPAGAREL</sequence>
<evidence type="ECO:0000256" key="2">
    <source>
        <dbReference type="SAM" id="SignalP"/>
    </source>
</evidence>
<evidence type="ECO:0000313" key="4">
    <source>
        <dbReference type="Proteomes" id="UP000034883"/>
    </source>
</evidence>
<dbReference type="InterPro" id="IPR004564">
    <property type="entry name" value="OM_lipoprot_carrier_LolA-like"/>
</dbReference>
<dbReference type="PANTHER" id="PTHR35869">
    <property type="entry name" value="OUTER-MEMBRANE LIPOPROTEIN CARRIER PROTEIN"/>
    <property type="match status" value="1"/>
</dbReference>
<dbReference type="STRING" id="927083.DB32_007853"/>
<dbReference type="AlphaFoldDB" id="A0A0F6SHM5"/>
<dbReference type="Pfam" id="PF03548">
    <property type="entry name" value="LolA"/>
    <property type="match status" value="1"/>
</dbReference>
<evidence type="ECO:0000256" key="1">
    <source>
        <dbReference type="ARBA" id="ARBA00022729"/>
    </source>
</evidence>
<proteinExistence type="predicted"/>
<reference evidence="3 4" key="1">
    <citation type="submission" date="2015-03" db="EMBL/GenBank/DDBJ databases">
        <title>Genome assembly of Sandaracinus amylolyticus DSM 53668.</title>
        <authorList>
            <person name="Sharma G."/>
            <person name="Subramanian S."/>
        </authorList>
    </citation>
    <scope>NUCLEOTIDE SEQUENCE [LARGE SCALE GENOMIC DNA]</scope>
    <source>
        <strain evidence="3 4">DSM 53668</strain>
    </source>
</reference>
<organism evidence="3 4">
    <name type="scientific">Sandaracinus amylolyticus</name>
    <dbReference type="NCBI Taxonomy" id="927083"/>
    <lineage>
        <taxon>Bacteria</taxon>
        <taxon>Pseudomonadati</taxon>
        <taxon>Myxococcota</taxon>
        <taxon>Polyangia</taxon>
        <taxon>Polyangiales</taxon>
        <taxon>Sandaracinaceae</taxon>
        <taxon>Sandaracinus</taxon>
    </lineage>
</organism>
<accession>A0A0F6SHM5</accession>
<name>A0A0F6SHM5_9BACT</name>
<dbReference type="PANTHER" id="PTHR35869:SF1">
    <property type="entry name" value="OUTER-MEMBRANE LIPOPROTEIN CARRIER PROTEIN"/>
    <property type="match status" value="1"/>
</dbReference>
<dbReference type="Proteomes" id="UP000034883">
    <property type="component" value="Chromosome"/>
</dbReference>
<dbReference type="KEGG" id="samy:DB32_007853"/>
<dbReference type="Gene3D" id="2.50.20.10">
    <property type="entry name" value="Lipoprotein localisation LolA/LolB/LppX"/>
    <property type="match status" value="1"/>
</dbReference>
<evidence type="ECO:0000313" key="3">
    <source>
        <dbReference type="EMBL" id="AKF10704.1"/>
    </source>
</evidence>
<gene>
    <name evidence="3" type="ORF">DB32_007853</name>
</gene>
<feature type="signal peptide" evidence="2">
    <location>
        <begin position="1"/>
        <end position="27"/>
    </location>
</feature>
<keyword evidence="4" id="KW-1185">Reference proteome</keyword>
<protein>
    <submittedName>
        <fullName evidence="3">Outer membrane lipoprotein carrier protein LolA</fullName>
    </submittedName>
</protein>
<dbReference type="CDD" id="cd16325">
    <property type="entry name" value="LolA"/>
    <property type="match status" value="1"/>
</dbReference>
<keyword evidence="3" id="KW-0449">Lipoprotein</keyword>
<keyword evidence="1 2" id="KW-0732">Signal</keyword>
<dbReference type="InterPro" id="IPR029046">
    <property type="entry name" value="LolA/LolB/LppX"/>
</dbReference>